<feature type="binding site" evidence="3">
    <location>
        <position position="246"/>
    </location>
    <ligand>
        <name>Mg(2+)</name>
        <dbReference type="ChEBI" id="CHEBI:18420"/>
        <label>1</label>
    </ligand>
</feature>
<gene>
    <name evidence="4" type="primary">draG</name>
    <name evidence="4" type="ORF">Aph01nite_53210</name>
</gene>
<dbReference type="Proteomes" id="UP000640052">
    <property type="component" value="Unassembled WGS sequence"/>
</dbReference>
<dbReference type="GO" id="GO:0016787">
    <property type="term" value="F:hydrolase activity"/>
    <property type="evidence" value="ECO:0007669"/>
    <property type="project" value="UniProtKB-KW"/>
</dbReference>
<dbReference type="AlphaFoldDB" id="A0A919QDS2"/>
<feature type="binding site" evidence="3">
    <location>
        <position position="245"/>
    </location>
    <ligand>
        <name>Mg(2+)</name>
        <dbReference type="ChEBI" id="CHEBI:18420"/>
        <label>1</label>
    </ligand>
</feature>
<keyword evidence="5" id="KW-1185">Reference proteome</keyword>
<comment type="cofactor">
    <cofactor evidence="3">
        <name>Mg(2+)</name>
        <dbReference type="ChEBI" id="CHEBI:18420"/>
    </cofactor>
    <text evidence="3">Binds 2 magnesium ions per subunit.</text>
</comment>
<feature type="binding site" evidence="3">
    <location>
        <position position="52"/>
    </location>
    <ligand>
        <name>Mg(2+)</name>
        <dbReference type="ChEBI" id="CHEBI:18420"/>
        <label>1</label>
    </ligand>
</feature>
<evidence type="ECO:0000256" key="3">
    <source>
        <dbReference type="PIRSR" id="PIRSR605502-1"/>
    </source>
</evidence>
<comment type="caution">
    <text evidence="4">The sequence shown here is derived from an EMBL/GenBank/DDBJ whole genome shotgun (WGS) entry which is preliminary data.</text>
</comment>
<name>A0A919QDS2_9ACTN</name>
<evidence type="ECO:0000313" key="4">
    <source>
        <dbReference type="EMBL" id="GIH27011.1"/>
    </source>
</evidence>
<accession>A0A919QDS2</accession>
<evidence type="ECO:0000313" key="5">
    <source>
        <dbReference type="Proteomes" id="UP000640052"/>
    </source>
</evidence>
<feature type="binding site" evidence="3">
    <location>
        <position position="51"/>
    </location>
    <ligand>
        <name>Mg(2+)</name>
        <dbReference type="ChEBI" id="CHEBI:18420"/>
        <label>1</label>
    </ligand>
</feature>
<dbReference type="PANTHER" id="PTHR16222:SF24">
    <property type="entry name" value="ADP-RIBOSYLHYDROLASE ARH3"/>
    <property type="match status" value="1"/>
</dbReference>
<organism evidence="4 5">
    <name type="scientific">Acrocarpospora phusangensis</name>
    <dbReference type="NCBI Taxonomy" id="1070424"/>
    <lineage>
        <taxon>Bacteria</taxon>
        <taxon>Bacillati</taxon>
        <taxon>Actinomycetota</taxon>
        <taxon>Actinomycetes</taxon>
        <taxon>Streptosporangiales</taxon>
        <taxon>Streptosporangiaceae</taxon>
        <taxon>Acrocarpospora</taxon>
    </lineage>
</organism>
<keyword evidence="2" id="KW-0378">Hydrolase</keyword>
<dbReference type="PANTHER" id="PTHR16222">
    <property type="entry name" value="ADP-RIBOSYLGLYCOHYDROLASE"/>
    <property type="match status" value="1"/>
</dbReference>
<reference evidence="4" key="1">
    <citation type="submission" date="2021-01" db="EMBL/GenBank/DDBJ databases">
        <title>Whole genome shotgun sequence of Acrocarpospora phusangensis NBRC 108782.</title>
        <authorList>
            <person name="Komaki H."/>
            <person name="Tamura T."/>
        </authorList>
    </citation>
    <scope>NUCLEOTIDE SEQUENCE</scope>
    <source>
        <strain evidence="4">NBRC 108782</strain>
    </source>
</reference>
<dbReference type="GO" id="GO:0046872">
    <property type="term" value="F:metal ion binding"/>
    <property type="evidence" value="ECO:0007669"/>
    <property type="project" value="UniProtKB-KW"/>
</dbReference>
<sequence length="298" mass="31041">MTVARQIGSAIRGLAAGDALGVPWETAPPAQVDRDRLFELPAGRWPSGTTSDDTAQMMIVARLLADTAGSPAAPEFMRRLAAEAGDMRGIGSTTRRAVEEFTATGRLPSEPGRATNGAAMRMAPVGWMVPPGDPVRRRALVRELSRGTHTHPVAIGAASIVTAMATWALEDPDRILAAAVEEAEHLGLPEFEAVRQAASGTWTPPPGGIPTQAAPTIAAVVHVVRDSTDLATALVHAVGLGGDTDTVAAIAGGILGGVPDQPPPPWWSRVLFPEEQEVARLAGRLAELRGLSIPKSAL</sequence>
<evidence type="ECO:0000256" key="1">
    <source>
        <dbReference type="ARBA" id="ARBA00010702"/>
    </source>
</evidence>
<comment type="similarity">
    <text evidence="1">Belongs to the ADP-ribosylglycohydrolase family.</text>
</comment>
<dbReference type="InterPro" id="IPR036705">
    <property type="entry name" value="Ribosyl_crysJ1_sf"/>
</dbReference>
<dbReference type="Gene3D" id="1.10.4080.10">
    <property type="entry name" value="ADP-ribosylation/Crystallin J1"/>
    <property type="match status" value="1"/>
</dbReference>
<feature type="binding site" evidence="3">
    <location>
        <position position="53"/>
    </location>
    <ligand>
        <name>Mg(2+)</name>
        <dbReference type="ChEBI" id="CHEBI:18420"/>
        <label>1</label>
    </ligand>
</feature>
<dbReference type="Pfam" id="PF03747">
    <property type="entry name" value="ADP_ribosyl_GH"/>
    <property type="match status" value="1"/>
</dbReference>
<protein>
    <submittedName>
        <fullName evidence="4">ADP-ribosylglycohydrolase</fullName>
    </submittedName>
</protein>
<dbReference type="InterPro" id="IPR050792">
    <property type="entry name" value="ADP-ribosylglycohydrolase"/>
</dbReference>
<feature type="binding site" evidence="3">
    <location>
        <position position="243"/>
    </location>
    <ligand>
        <name>Mg(2+)</name>
        <dbReference type="ChEBI" id="CHEBI:18420"/>
        <label>1</label>
    </ligand>
</feature>
<proteinExistence type="inferred from homology"/>
<dbReference type="EMBL" id="BOOA01000048">
    <property type="protein sequence ID" value="GIH27011.1"/>
    <property type="molecule type" value="Genomic_DNA"/>
</dbReference>
<evidence type="ECO:0000256" key="2">
    <source>
        <dbReference type="ARBA" id="ARBA00022801"/>
    </source>
</evidence>
<keyword evidence="3" id="KW-0460">Magnesium</keyword>
<dbReference type="RefSeq" id="WP_204043674.1">
    <property type="nucleotide sequence ID" value="NZ_BOOA01000048.1"/>
</dbReference>
<keyword evidence="3" id="KW-0479">Metal-binding</keyword>
<dbReference type="SUPFAM" id="SSF101478">
    <property type="entry name" value="ADP-ribosylglycohydrolase"/>
    <property type="match status" value="1"/>
</dbReference>
<dbReference type="InterPro" id="IPR005502">
    <property type="entry name" value="Ribosyl_crysJ1"/>
</dbReference>